<dbReference type="AlphaFoldDB" id="X0TH50"/>
<proteinExistence type="predicted"/>
<feature type="domain" description="HTH HARE-type" evidence="3">
    <location>
        <begin position="46"/>
        <end position="118"/>
    </location>
</feature>
<dbReference type="InterPro" id="IPR007759">
    <property type="entry name" value="Asxl_HARE-HTH"/>
</dbReference>
<name>X0TH50_9ZZZZ</name>
<evidence type="ECO:0000313" key="4">
    <source>
        <dbReference type="EMBL" id="GAF75430.1"/>
    </source>
</evidence>
<comment type="caution">
    <text evidence="4">The sequence shown here is derived from an EMBL/GenBank/DDBJ whole genome shotgun (WGS) entry which is preliminary data.</text>
</comment>
<reference evidence="4" key="1">
    <citation type="journal article" date="2014" name="Front. Microbiol.">
        <title>High frequency of phylogenetically diverse reductive dehalogenase-homologous genes in deep subseafloor sedimentary metagenomes.</title>
        <authorList>
            <person name="Kawai M."/>
            <person name="Futagami T."/>
            <person name="Toyoda A."/>
            <person name="Takaki Y."/>
            <person name="Nishi S."/>
            <person name="Hori S."/>
            <person name="Arai W."/>
            <person name="Tsubouchi T."/>
            <person name="Morono Y."/>
            <person name="Uchiyama I."/>
            <person name="Ito T."/>
            <person name="Fujiyama A."/>
            <person name="Inagaki F."/>
            <person name="Takami H."/>
        </authorList>
    </citation>
    <scope>NUCLEOTIDE SEQUENCE</scope>
    <source>
        <strain evidence="4">Expedition CK06-06</strain>
    </source>
</reference>
<feature type="compositionally biased region" description="Basic and acidic residues" evidence="2">
    <location>
        <begin position="23"/>
        <end position="42"/>
    </location>
</feature>
<dbReference type="PROSITE" id="PS51913">
    <property type="entry name" value="HTH_HARE"/>
    <property type="match status" value="1"/>
</dbReference>
<organism evidence="4">
    <name type="scientific">marine sediment metagenome</name>
    <dbReference type="NCBI Taxonomy" id="412755"/>
    <lineage>
        <taxon>unclassified sequences</taxon>
        <taxon>metagenomes</taxon>
        <taxon>ecological metagenomes</taxon>
    </lineage>
</organism>
<gene>
    <name evidence="4" type="ORF">S01H1_15692</name>
</gene>
<evidence type="ECO:0000256" key="1">
    <source>
        <dbReference type="ARBA" id="ARBA00023163"/>
    </source>
</evidence>
<dbReference type="Pfam" id="PF05066">
    <property type="entry name" value="HARE-HTH"/>
    <property type="match status" value="1"/>
</dbReference>
<dbReference type="EMBL" id="BARS01008204">
    <property type="protein sequence ID" value="GAF75430.1"/>
    <property type="molecule type" value="Genomic_DNA"/>
</dbReference>
<dbReference type="GO" id="GO:0006355">
    <property type="term" value="P:regulation of DNA-templated transcription"/>
    <property type="evidence" value="ECO:0007669"/>
    <property type="project" value="InterPro"/>
</dbReference>
<protein>
    <recommendedName>
        <fullName evidence="3">HTH HARE-type domain-containing protein</fullName>
    </recommendedName>
</protein>
<evidence type="ECO:0000256" key="2">
    <source>
        <dbReference type="SAM" id="MobiDB-lite"/>
    </source>
</evidence>
<sequence>AVEKGDLTKGVTVPTGAKRPAKATKDAKAAVKRDTGEPDAKGAKRTSGLDAAAQVLAEASEPLDTKTMVERMLAKGLWKTNGKTPAATIYAAIIREIATKGGASRFRKTERGHFELAK</sequence>
<evidence type="ECO:0000259" key="3">
    <source>
        <dbReference type="PROSITE" id="PS51913"/>
    </source>
</evidence>
<keyword evidence="1" id="KW-0804">Transcription</keyword>
<feature type="region of interest" description="Disordered" evidence="2">
    <location>
        <begin position="1"/>
        <end position="48"/>
    </location>
</feature>
<accession>X0TH50</accession>
<feature type="non-terminal residue" evidence="4">
    <location>
        <position position="1"/>
    </location>
</feature>